<dbReference type="Proteomes" id="UP001341840">
    <property type="component" value="Unassembled WGS sequence"/>
</dbReference>
<protein>
    <submittedName>
        <fullName evidence="1">Uncharacterized protein</fullName>
    </submittedName>
</protein>
<evidence type="ECO:0000313" key="2">
    <source>
        <dbReference type="Proteomes" id="UP001341840"/>
    </source>
</evidence>
<reference evidence="1 2" key="1">
    <citation type="journal article" date="2023" name="Plants (Basel)">
        <title>Bridging the Gap: Combining Genomics and Transcriptomics Approaches to Understand Stylosanthes scabra, an Orphan Legume from the Brazilian Caatinga.</title>
        <authorList>
            <person name="Ferreira-Neto J.R.C."/>
            <person name="da Silva M.D."/>
            <person name="Binneck E."/>
            <person name="de Melo N.F."/>
            <person name="da Silva R.H."/>
            <person name="de Melo A.L.T.M."/>
            <person name="Pandolfi V."/>
            <person name="Bustamante F.O."/>
            <person name="Brasileiro-Vidal A.C."/>
            <person name="Benko-Iseppon A.M."/>
        </authorList>
    </citation>
    <scope>NUCLEOTIDE SEQUENCE [LARGE SCALE GENOMIC DNA]</scope>
    <source>
        <tissue evidence="1">Leaves</tissue>
    </source>
</reference>
<comment type="caution">
    <text evidence="1">The sequence shown here is derived from an EMBL/GenBank/DDBJ whole genome shotgun (WGS) entry which is preliminary data.</text>
</comment>
<sequence>MDEVCKVFGYGRASLPIKYLAIQLGANQRRVQISRPMIEKVEKRLKGRQVKFCNDMGDVRLLLGNEVGVKEMSVWKDIISIGGLDNKVLQQGEQLWVGSGTSVRFWHDTWVKKGVLKLKFLQLFLLANDKNIKIGDYGVWNGLSGAYCGVGL</sequence>
<accession>A0ABU6Z296</accession>
<proteinExistence type="predicted"/>
<gene>
    <name evidence="1" type="ORF">PIB30_010477</name>
</gene>
<name>A0ABU6Z296_9FABA</name>
<dbReference type="EMBL" id="JASCZI010271885">
    <property type="protein sequence ID" value="MED6216730.1"/>
    <property type="molecule type" value="Genomic_DNA"/>
</dbReference>
<organism evidence="1 2">
    <name type="scientific">Stylosanthes scabra</name>
    <dbReference type="NCBI Taxonomy" id="79078"/>
    <lineage>
        <taxon>Eukaryota</taxon>
        <taxon>Viridiplantae</taxon>
        <taxon>Streptophyta</taxon>
        <taxon>Embryophyta</taxon>
        <taxon>Tracheophyta</taxon>
        <taxon>Spermatophyta</taxon>
        <taxon>Magnoliopsida</taxon>
        <taxon>eudicotyledons</taxon>
        <taxon>Gunneridae</taxon>
        <taxon>Pentapetalae</taxon>
        <taxon>rosids</taxon>
        <taxon>fabids</taxon>
        <taxon>Fabales</taxon>
        <taxon>Fabaceae</taxon>
        <taxon>Papilionoideae</taxon>
        <taxon>50 kb inversion clade</taxon>
        <taxon>dalbergioids sensu lato</taxon>
        <taxon>Dalbergieae</taxon>
        <taxon>Pterocarpus clade</taxon>
        <taxon>Stylosanthes</taxon>
    </lineage>
</organism>
<keyword evidence="2" id="KW-1185">Reference proteome</keyword>
<evidence type="ECO:0000313" key="1">
    <source>
        <dbReference type="EMBL" id="MED6216730.1"/>
    </source>
</evidence>